<feature type="domain" description="G-protein coupled receptors family 1 profile" evidence="6">
    <location>
        <begin position="47"/>
        <end position="318"/>
    </location>
</feature>
<evidence type="ECO:0000256" key="2">
    <source>
        <dbReference type="ARBA" id="ARBA00022692"/>
    </source>
</evidence>
<evidence type="ECO:0000313" key="8">
    <source>
        <dbReference type="RefSeq" id="XP_012946978.1"/>
    </source>
</evidence>
<dbReference type="RefSeq" id="XP_012946978.1">
    <property type="nucleotide sequence ID" value="XM_013091524.1"/>
</dbReference>
<keyword evidence="2 5" id="KW-0812">Transmembrane</keyword>
<evidence type="ECO:0000256" key="3">
    <source>
        <dbReference type="ARBA" id="ARBA00022989"/>
    </source>
</evidence>
<keyword evidence="3 5" id="KW-1133">Transmembrane helix</keyword>
<keyword evidence="4 5" id="KW-0472">Membrane</keyword>
<dbReference type="PANTHER" id="PTHR46641:SF2">
    <property type="entry name" value="FMRFAMIDE RECEPTOR"/>
    <property type="match status" value="1"/>
</dbReference>
<dbReference type="PROSITE" id="PS50262">
    <property type="entry name" value="G_PROTEIN_RECEP_F1_2"/>
    <property type="match status" value="1"/>
</dbReference>
<evidence type="ECO:0000256" key="1">
    <source>
        <dbReference type="ARBA" id="ARBA00004370"/>
    </source>
</evidence>
<proteinExistence type="predicted"/>
<feature type="transmembrane region" description="Helical" evidence="5">
    <location>
        <begin position="27"/>
        <end position="56"/>
    </location>
</feature>
<evidence type="ECO:0000259" key="6">
    <source>
        <dbReference type="PROSITE" id="PS50262"/>
    </source>
</evidence>
<protein>
    <submittedName>
        <fullName evidence="8">Uncharacterized protein LOC106014239</fullName>
    </submittedName>
</protein>
<dbReference type="InterPro" id="IPR052954">
    <property type="entry name" value="GPCR-Ligand_Int"/>
</dbReference>
<feature type="transmembrane region" description="Helical" evidence="5">
    <location>
        <begin position="258"/>
        <end position="283"/>
    </location>
</feature>
<dbReference type="InterPro" id="IPR019427">
    <property type="entry name" value="7TM_GPCR_serpentine_rcpt_Srw"/>
</dbReference>
<dbReference type="Pfam" id="PF10324">
    <property type="entry name" value="7TM_GPCR_Srw"/>
    <property type="match status" value="1"/>
</dbReference>
<accession>A0ABM1AG42</accession>
<dbReference type="PRINTS" id="PR00237">
    <property type="entry name" value="GPCRRHODOPSN"/>
</dbReference>
<keyword evidence="7" id="KW-1185">Reference proteome</keyword>
<feature type="transmembrane region" description="Helical" evidence="5">
    <location>
        <begin position="208"/>
        <end position="231"/>
    </location>
</feature>
<dbReference type="Gene3D" id="1.20.1070.10">
    <property type="entry name" value="Rhodopsin 7-helix transmembrane proteins"/>
    <property type="match status" value="1"/>
</dbReference>
<dbReference type="PANTHER" id="PTHR46641">
    <property type="entry name" value="FMRFAMIDE RECEPTOR-RELATED"/>
    <property type="match status" value="1"/>
</dbReference>
<evidence type="ECO:0000256" key="5">
    <source>
        <dbReference type="SAM" id="Phobius"/>
    </source>
</evidence>
<dbReference type="InterPro" id="IPR000276">
    <property type="entry name" value="GPCR_Rhodpsn"/>
</dbReference>
<sequence>MGPGNGSQTTLPESVSKGIVSAGLLNIFVITFYVAATGTISFSGIIFNIINIIVFLKQGLKDSVNITLFSMAISDTGSLMGLFYVSISFNPWLVNADLPFDPLDLQHLAGGWVHILFARITSWITAFVTFERCLCIALPLKVKNIITPRRTIVVVVSIYLTMLAFVAPVYYSTRLGPKFFPEKNKTMIGLLYVLNGPSIEKVSLALNVLAQFGAFFAVIICTVILVHNLLLKSKWRQSTSSSAKQESLSQRDKKVVKIVLLISTIFIFCFFPGAVSFIAMSTVNGFNVNGRYHNIFLLTWSMFKTLQATNSTVNIFIYYNMSSKYKEILDEMLHRKKGNID</sequence>
<name>A0ABM1AG42_APLCA</name>
<dbReference type="SUPFAM" id="SSF81321">
    <property type="entry name" value="Family A G protein-coupled receptor-like"/>
    <property type="match status" value="1"/>
</dbReference>
<feature type="transmembrane region" description="Helical" evidence="5">
    <location>
        <begin position="151"/>
        <end position="171"/>
    </location>
</feature>
<gene>
    <name evidence="8" type="primary">LOC106014239</name>
</gene>
<feature type="transmembrane region" description="Helical" evidence="5">
    <location>
        <begin position="295"/>
        <end position="319"/>
    </location>
</feature>
<dbReference type="GeneID" id="106014239"/>
<dbReference type="Proteomes" id="UP000694888">
    <property type="component" value="Unplaced"/>
</dbReference>
<organism evidence="7 8">
    <name type="scientific">Aplysia californica</name>
    <name type="common">California sea hare</name>
    <dbReference type="NCBI Taxonomy" id="6500"/>
    <lineage>
        <taxon>Eukaryota</taxon>
        <taxon>Metazoa</taxon>
        <taxon>Spiralia</taxon>
        <taxon>Lophotrochozoa</taxon>
        <taxon>Mollusca</taxon>
        <taxon>Gastropoda</taxon>
        <taxon>Heterobranchia</taxon>
        <taxon>Euthyneura</taxon>
        <taxon>Tectipleura</taxon>
        <taxon>Aplysiida</taxon>
        <taxon>Aplysioidea</taxon>
        <taxon>Aplysiidae</taxon>
        <taxon>Aplysia</taxon>
    </lineage>
</organism>
<feature type="transmembrane region" description="Helical" evidence="5">
    <location>
        <begin position="68"/>
        <end position="89"/>
    </location>
</feature>
<reference evidence="8" key="1">
    <citation type="submission" date="2025-08" db="UniProtKB">
        <authorList>
            <consortium name="RefSeq"/>
        </authorList>
    </citation>
    <scope>IDENTIFICATION</scope>
</reference>
<evidence type="ECO:0000313" key="7">
    <source>
        <dbReference type="Proteomes" id="UP000694888"/>
    </source>
</evidence>
<dbReference type="InterPro" id="IPR017452">
    <property type="entry name" value="GPCR_Rhodpsn_7TM"/>
</dbReference>
<evidence type="ECO:0000256" key="4">
    <source>
        <dbReference type="ARBA" id="ARBA00023136"/>
    </source>
</evidence>
<feature type="transmembrane region" description="Helical" evidence="5">
    <location>
        <begin position="109"/>
        <end position="130"/>
    </location>
</feature>
<comment type="subcellular location">
    <subcellularLocation>
        <location evidence="1">Membrane</location>
    </subcellularLocation>
</comment>